<evidence type="ECO:0000313" key="4">
    <source>
        <dbReference type="Proteomes" id="UP000265515"/>
    </source>
</evidence>
<dbReference type="Proteomes" id="UP000265515">
    <property type="component" value="Unassembled WGS sequence"/>
</dbReference>
<feature type="region of interest" description="Disordered" evidence="1">
    <location>
        <begin position="437"/>
        <end position="467"/>
    </location>
</feature>
<evidence type="ECO:0000313" key="3">
    <source>
        <dbReference type="EMBL" id="GBG87995.1"/>
    </source>
</evidence>
<comment type="caution">
    <text evidence="3">The sequence shown here is derived from an EMBL/GenBank/DDBJ whole genome shotgun (WGS) entry which is preliminary data.</text>
</comment>
<evidence type="ECO:0000256" key="1">
    <source>
        <dbReference type="SAM" id="MobiDB-lite"/>
    </source>
</evidence>
<dbReference type="EMBL" id="BFEA01000644">
    <property type="protein sequence ID" value="GBG87995.1"/>
    <property type="molecule type" value="Genomic_DNA"/>
</dbReference>
<dbReference type="Gene3D" id="3.30.70.270">
    <property type="match status" value="1"/>
</dbReference>
<keyword evidence="4" id="KW-1185">Reference proteome</keyword>
<feature type="compositionally biased region" description="Basic and acidic residues" evidence="1">
    <location>
        <begin position="252"/>
        <end position="276"/>
    </location>
</feature>
<protein>
    <recommendedName>
        <fullName evidence="2">Reverse transcriptase domain-containing protein</fullName>
    </recommendedName>
</protein>
<dbReference type="OrthoDB" id="5599163at2759"/>
<dbReference type="AlphaFoldDB" id="A0A388M0F8"/>
<gene>
    <name evidence="3" type="ORF">CBR_g46366</name>
</gene>
<dbReference type="Gene3D" id="3.10.10.10">
    <property type="entry name" value="HIV Type 1 Reverse Transcriptase, subunit A, domain 1"/>
    <property type="match status" value="1"/>
</dbReference>
<proteinExistence type="predicted"/>
<dbReference type="PANTHER" id="PTHR33064">
    <property type="entry name" value="POL PROTEIN"/>
    <property type="match status" value="1"/>
</dbReference>
<dbReference type="InterPro" id="IPR043128">
    <property type="entry name" value="Rev_trsase/Diguanyl_cyclase"/>
</dbReference>
<dbReference type="InterPro" id="IPR000477">
    <property type="entry name" value="RT_dom"/>
</dbReference>
<feature type="compositionally biased region" description="Basic and acidic residues" evidence="1">
    <location>
        <begin position="387"/>
        <end position="397"/>
    </location>
</feature>
<name>A0A388M0F8_CHABU</name>
<dbReference type="InterPro" id="IPR043502">
    <property type="entry name" value="DNA/RNA_pol_sf"/>
</dbReference>
<dbReference type="CDD" id="cd01647">
    <property type="entry name" value="RT_LTR"/>
    <property type="match status" value="1"/>
</dbReference>
<feature type="region of interest" description="Disordered" evidence="1">
    <location>
        <begin position="230"/>
        <end position="329"/>
    </location>
</feature>
<feature type="compositionally biased region" description="Basic and acidic residues" evidence="1">
    <location>
        <begin position="293"/>
        <end position="304"/>
    </location>
</feature>
<feature type="region of interest" description="Disordered" evidence="1">
    <location>
        <begin position="346"/>
        <end position="420"/>
    </location>
</feature>
<feature type="domain" description="Reverse transcriptase" evidence="2">
    <location>
        <begin position="935"/>
        <end position="1107"/>
    </location>
</feature>
<feature type="compositionally biased region" description="Basic and acidic residues" evidence="1">
    <location>
        <begin position="312"/>
        <end position="329"/>
    </location>
</feature>
<dbReference type="SUPFAM" id="SSF56672">
    <property type="entry name" value="DNA/RNA polymerases"/>
    <property type="match status" value="1"/>
</dbReference>
<dbReference type="PANTHER" id="PTHR33064:SF37">
    <property type="entry name" value="RIBONUCLEASE H"/>
    <property type="match status" value="1"/>
</dbReference>
<dbReference type="InterPro" id="IPR051320">
    <property type="entry name" value="Viral_Replic_Matur_Polypro"/>
</dbReference>
<organism evidence="3 4">
    <name type="scientific">Chara braunii</name>
    <name type="common">Braun's stonewort</name>
    <dbReference type="NCBI Taxonomy" id="69332"/>
    <lineage>
        <taxon>Eukaryota</taxon>
        <taxon>Viridiplantae</taxon>
        <taxon>Streptophyta</taxon>
        <taxon>Charophyceae</taxon>
        <taxon>Charales</taxon>
        <taxon>Characeae</taxon>
        <taxon>Chara</taxon>
    </lineage>
</organism>
<evidence type="ECO:0000259" key="2">
    <source>
        <dbReference type="Pfam" id="PF00078"/>
    </source>
</evidence>
<reference evidence="3 4" key="1">
    <citation type="journal article" date="2018" name="Cell">
        <title>The Chara Genome: Secondary Complexity and Implications for Plant Terrestrialization.</title>
        <authorList>
            <person name="Nishiyama T."/>
            <person name="Sakayama H."/>
            <person name="Vries J.D."/>
            <person name="Buschmann H."/>
            <person name="Saint-Marcoux D."/>
            <person name="Ullrich K.K."/>
            <person name="Haas F.B."/>
            <person name="Vanderstraeten L."/>
            <person name="Becker D."/>
            <person name="Lang D."/>
            <person name="Vosolsobe S."/>
            <person name="Rombauts S."/>
            <person name="Wilhelmsson P.K.I."/>
            <person name="Janitza P."/>
            <person name="Kern R."/>
            <person name="Heyl A."/>
            <person name="Rumpler F."/>
            <person name="Villalobos L.I.A.C."/>
            <person name="Clay J.M."/>
            <person name="Skokan R."/>
            <person name="Toyoda A."/>
            <person name="Suzuki Y."/>
            <person name="Kagoshima H."/>
            <person name="Schijlen E."/>
            <person name="Tajeshwar N."/>
            <person name="Catarino B."/>
            <person name="Hetherington A.J."/>
            <person name="Saltykova A."/>
            <person name="Bonnot C."/>
            <person name="Breuninger H."/>
            <person name="Symeonidi A."/>
            <person name="Radhakrishnan G.V."/>
            <person name="Van Nieuwerburgh F."/>
            <person name="Deforce D."/>
            <person name="Chang C."/>
            <person name="Karol K.G."/>
            <person name="Hedrich R."/>
            <person name="Ulvskov P."/>
            <person name="Glockner G."/>
            <person name="Delwiche C.F."/>
            <person name="Petrasek J."/>
            <person name="Van de Peer Y."/>
            <person name="Friml J."/>
            <person name="Beilby M."/>
            <person name="Dolan L."/>
            <person name="Kohara Y."/>
            <person name="Sugano S."/>
            <person name="Fujiyama A."/>
            <person name="Delaux P.-M."/>
            <person name="Quint M."/>
            <person name="TheiBen G."/>
            <person name="Hagemann M."/>
            <person name="Harholt J."/>
            <person name="Dunand C."/>
            <person name="Zachgo S."/>
            <person name="Langdale J."/>
            <person name="Maumus F."/>
            <person name="Straeten D.V.D."/>
            <person name="Gould S.B."/>
            <person name="Rensing S.A."/>
        </authorList>
    </citation>
    <scope>NUCLEOTIDE SEQUENCE [LARGE SCALE GENOMIC DNA]</scope>
    <source>
        <strain evidence="3 4">S276</strain>
    </source>
</reference>
<dbReference type="Gramene" id="GBG87995">
    <property type="protein sequence ID" value="GBG87995"/>
    <property type="gene ID" value="CBR_g46366"/>
</dbReference>
<dbReference type="Pfam" id="PF00078">
    <property type="entry name" value="RVT_1"/>
    <property type="match status" value="1"/>
</dbReference>
<accession>A0A388M0F8</accession>
<sequence length="1173" mass="131223">MARRMTFWEDRPRGILPPRISEGRVEISLPARNAVSNPVMDWVGVELVEDTVYLVVELEWRARGEFGGVDLNLPGRVHATGSLHLAEEGWRTFGIALASGDDPVRMFAGAWQITWREGFEFANPERDDVTAEVKVVAAGAFEPNEVIRMSLPPGIERVEQAVTAVTRLNFDEALMYREYYQAFLEMGPFGDEQGREVLCILRAAVNARPGVPQISEETMWRVIRREASMATEDETGNHESEGGPGLGGSVEQSKEGQKDRESANPDGTKGNRKEMSSGESSGKAGGSRQGTQENKEGRNKDRGSPENSEGAVSKKERVTNARRKLAEIEKRTAEYKARLIEAMMIGNEEGPLQEVPRDERKTSRGGTGQRDKGSDRGGTPSKRRKEREKSSGMEAEKATNPLATDSRVSRLPTSPAASRGCEGLWSLRERVLGWFDPEGTAKTRGGQKASKEGPDTSMAGEASSSEGGLRKIVSSLTRALNKNQGYLADAKKKLTFDGANITEFLIDYENLAALLKWTEEEKMDHLGQHVSLSLGQDIMVIVAASRSWKEVRDVMMRKYLAAEKMATEADLAAVQRKTFATYNDFLREFTLVALRIPGVTDRIMSKYFLRQFSEFDKDKILSGYQQTSKFVNTRDVDFSTVTDLAEKTVVTETLALLKEGEIIDLTGRTGDKVKKGIESLHERVHGVDNKIERMEGAPLVMQAQVSRPSLPPQEAVDPPGVANRGFGRRDPANEQCKYCTAIGHYVHACPKLNHDILKRRCTRGDGGDSDYSFFRRKIPEGSVQKYKPVGKKAKPVSILLETSKEEAMEKEEEVLQVIRERRATEGHRIPDQVADTMKIGIDGFLTEEETRQIKRTCQEFHLAFAFSDHQKGRLDAKLIPPIRIHTVEHECWNDKGPSYEFGIAGEVTDLLRAKMDSFVAEPTASPYANRWFVFRKPNKTLRWIQDLQKLNAVTIRDAGSLPQADLLAESHAGQSIYSLIDLYSGYDQLPLDVRDRPYTAMHTLVGQLQMQVTPMGFTNAVAEAQRRMLAVAGDMFLEKFEPYIDDNPIKGAQEKNETEVQPGIRHFVWEHLQDIKDLLRRFLVYNVTASGPKSILAIPEVTILGFRCGAYGRKPDPAKTDKISQWPTPLRTTTEYILDARDNLSGFGEAVALKKKIGRSVADWIEDFYTYLE</sequence>